<accession>A0A8H3J284</accession>
<evidence type="ECO:0000256" key="3">
    <source>
        <dbReference type="PROSITE-ProRule" id="PRU00023"/>
    </source>
</evidence>
<evidence type="ECO:0000256" key="4">
    <source>
        <dbReference type="SAM" id="MobiDB-lite"/>
    </source>
</evidence>
<dbReference type="PANTHER" id="PTHR24198:SF165">
    <property type="entry name" value="ANKYRIN REPEAT-CONTAINING PROTEIN-RELATED"/>
    <property type="match status" value="1"/>
</dbReference>
<feature type="repeat" description="ANK" evidence="3">
    <location>
        <begin position="926"/>
        <end position="958"/>
    </location>
</feature>
<dbReference type="InterPro" id="IPR036770">
    <property type="entry name" value="Ankyrin_rpt-contain_sf"/>
</dbReference>
<dbReference type="PROSITE" id="PS50297">
    <property type="entry name" value="ANK_REP_REGION"/>
    <property type="match status" value="9"/>
</dbReference>
<dbReference type="OrthoDB" id="1577640at2759"/>
<feature type="region of interest" description="Disordered" evidence="4">
    <location>
        <begin position="1466"/>
        <end position="1568"/>
    </location>
</feature>
<evidence type="ECO:0000259" key="5">
    <source>
        <dbReference type="Pfam" id="PF22939"/>
    </source>
</evidence>
<dbReference type="InterPro" id="IPR054471">
    <property type="entry name" value="GPIID_WHD"/>
</dbReference>
<proteinExistence type="predicted"/>
<keyword evidence="7" id="KW-1185">Reference proteome</keyword>
<feature type="repeat" description="ANK" evidence="3">
    <location>
        <begin position="442"/>
        <end position="474"/>
    </location>
</feature>
<feature type="compositionally biased region" description="Acidic residues" evidence="4">
    <location>
        <begin position="1476"/>
        <end position="1487"/>
    </location>
</feature>
<evidence type="ECO:0000313" key="7">
    <source>
        <dbReference type="Proteomes" id="UP000664521"/>
    </source>
</evidence>
<dbReference type="Gene3D" id="1.25.40.20">
    <property type="entry name" value="Ankyrin repeat-containing domain"/>
    <property type="match status" value="6"/>
</dbReference>
<dbReference type="Pfam" id="PF00023">
    <property type="entry name" value="Ank"/>
    <property type="match status" value="1"/>
</dbReference>
<feature type="repeat" description="ANK" evidence="3">
    <location>
        <begin position="1180"/>
        <end position="1209"/>
    </location>
</feature>
<dbReference type="SMART" id="SM00248">
    <property type="entry name" value="ANK"/>
    <property type="match status" value="30"/>
</dbReference>
<evidence type="ECO:0000256" key="2">
    <source>
        <dbReference type="ARBA" id="ARBA00023043"/>
    </source>
</evidence>
<reference evidence="6" key="1">
    <citation type="submission" date="2021-03" db="EMBL/GenBank/DDBJ databases">
        <authorList>
            <person name="Tagirdzhanova G."/>
        </authorList>
    </citation>
    <scope>NUCLEOTIDE SEQUENCE</scope>
</reference>
<dbReference type="Proteomes" id="UP000664521">
    <property type="component" value="Unassembled WGS sequence"/>
</dbReference>
<feature type="repeat" description="ANK" evidence="3">
    <location>
        <begin position="574"/>
        <end position="606"/>
    </location>
</feature>
<organism evidence="6 7">
    <name type="scientific">Heterodermia speciosa</name>
    <dbReference type="NCBI Taxonomy" id="116794"/>
    <lineage>
        <taxon>Eukaryota</taxon>
        <taxon>Fungi</taxon>
        <taxon>Dikarya</taxon>
        <taxon>Ascomycota</taxon>
        <taxon>Pezizomycotina</taxon>
        <taxon>Lecanoromycetes</taxon>
        <taxon>OSLEUM clade</taxon>
        <taxon>Lecanoromycetidae</taxon>
        <taxon>Caliciales</taxon>
        <taxon>Physciaceae</taxon>
        <taxon>Heterodermia</taxon>
    </lineage>
</organism>
<name>A0A8H3J284_9LECA</name>
<evidence type="ECO:0000256" key="1">
    <source>
        <dbReference type="ARBA" id="ARBA00022737"/>
    </source>
</evidence>
<feature type="repeat" description="ANK" evidence="3">
    <location>
        <begin position="1343"/>
        <end position="1375"/>
    </location>
</feature>
<feature type="compositionally biased region" description="Gly residues" evidence="4">
    <location>
        <begin position="1558"/>
        <end position="1568"/>
    </location>
</feature>
<feature type="repeat" description="ANK" evidence="3">
    <location>
        <begin position="541"/>
        <end position="573"/>
    </location>
</feature>
<dbReference type="SUPFAM" id="SSF48403">
    <property type="entry name" value="Ankyrin repeat"/>
    <property type="match status" value="3"/>
</dbReference>
<feature type="repeat" description="ANK" evidence="3">
    <location>
        <begin position="997"/>
        <end position="1029"/>
    </location>
</feature>
<feature type="repeat" description="ANK" evidence="3">
    <location>
        <begin position="960"/>
        <end position="995"/>
    </location>
</feature>
<dbReference type="PRINTS" id="PR01415">
    <property type="entry name" value="ANKYRIN"/>
</dbReference>
<gene>
    <name evidence="6" type="ORF">HETSPECPRED_001764</name>
</gene>
<dbReference type="InterPro" id="IPR002110">
    <property type="entry name" value="Ankyrin_rpt"/>
</dbReference>
<feature type="repeat" description="ANK" evidence="3">
    <location>
        <begin position="1211"/>
        <end position="1243"/>
    </location>
</feature>
<dbReference type="Pfam" id="PF22939">
    <property type="entry name" value="WHD_GPIID"/>
    <property type="match status" value="1"/>
</dbReference>
<evidence type="ECO:0000313" key="6">
    <source>
        <dbReference type="EMBL" id="CAF9939382.1"/>
    </source>
</evidence>
<dbReference type="PROSITE" id="PS50088">
    <property type="entry name" value="ANK_REPEAT"/>
    <property type="match status" value="14"/>
</dbReference>
<keyword evidence="2 3" id="KW-0040">ANK repeat</keyword>
<feature type="domain" description="GPI inositol-deacylase winged helix" evidence="5">
    <location>
        <begin position="125"/>
        <end position="209"/>
    </location>
</feature>
<keyword evidence="1" id="KW-0677">Repeat</keyword>
<feature type="repeat" description="ANK" evidence="3">
    <location>
        <begin position="893"/>
        <end position="925"/>
    </location>
</feature>
<feature type="compositionally biased region" description="Basic and acidic residues" evidence="4">
    <location>
        <begin position="1526"/>
        <end position="1535"/>
    </location>
</feature>
<feature type="repeat" description="ANK" evidence="3">
    <location>
        <begin position="784"/>
        <end position="816"/>
    </location>
</feature>
<feature type="repeat" description="ANK" evidence="3">
    <location>
        <begin position="817"/>
        <end position="849"/>
    </location>
</feature>
<feature type="repeat" description="ANK" evidence="3">
    <location>
        <begin position="1243"/>
        <end position="1275"/>
    </location>
</feature>
<dbReference type="Pfam" id="PF12796">
    <property type="entry name" value="Ank_2"/>
    <property type="match status" value="8"/>
</dbReference>
<sequence length="1568" mass="168011">MIRILVSSRQEPEISAVFDDLPNFRITQKHMAPDIASFVKAEIADRIQSKRLKIRKPELQQTICDTLISKANGMFQWVKCQIEVLCTLGMDKLILKALGDLPRDLAGTYTRILQRIEREREQLESVKRLLRWLVRGTRSMSLEELSECIGMDLEEDNESMDFDAVVTDPKDILHLCGSLVTLSEGGKVSLAHNTVKEFLLSDFTRANMAQFYVGDDEVEAVLAKTCLVYLNYSDFITGAVQEEAQFRELLEEYKFLDYAAQSWAIHAHQCKEQDVHDLILKLLCSDSEGRGNLLLWTQIFMCGKNSRRFVIPSRANPVYHASLFGLPISLQALLDDGITYAVEDLQDDPLKAAITEGHVDVVNILLNQELEIEQSRLERYLYLASSKGHHTLVMRLLEKGVAVDSHGGKQGTALQIAALEGHKEVVQVLLKNKASTKVFNARFGTPLSAAAEKGHQGCFQLLLSAGASIHGRGGWYGYPLISALVGKNDVIIQILLNKGANVNLTGGRHVCALMAASAVSKIEWVEKLIDLGAKVNDENDKGADALHSACCARRIEVVELLLANGADVNAKGGKHRNALNAACSEGSVDIVNFLLAAGADATAFDENYGNAFQAAVLGRHQLVAKILAPRCEVNSAGGVKGTALVIAASLGDVQMLELLFELGVRTGPTKDIANAMVAASAKGHDEVVIALIKQGADVDATGTYKSKTWTPLQVAASKGYVSTVAQLLAFGANSGLVAGFSGTALLAASDTSTHNHSELQIIDLLIDAGADVNKLVEYPCGSGGWDNALSTAVGRNNEDATRLLLDKGANVNLTNKKLYTPLQVASRTGNAVILELLFRYGADPNLELEPNQGFEGNGIITALQEAAFNGSESTIRFLVEKGANLILDRNNSRFKSALHAASFSGQLDNVKLLIELGSDVNSHGGYYGTSLQAASFQGHTEVIKVLLDAGADVNASDKGHCGTALMAAVNHDNDDKLATVQLLLERGANPSLKGSLDYQFPLQAACWHGSDEIVNALIAAGAEINAFGGKYHSALQAAACEGQADIMAALISAGAQVDATGGMYGTAFAAAYREGYYVCTNLLYEHNASNRISAGLLGSPFGAALNGACQTLINFFVKRHDADINGYLGRRLGSPLHHCIKARYYAGEDSDAELLVDLLVQNGADVNGLGPDEFGGYFGTPLNCAAARGSTDIVVKLLDAGADLHIRGNQREWTALQLACLFEHENVVDLLLEKGAKVDSHGNYGTPLQAASYRGNVNLIRKLLLRGASVKECKQGRYGHALQSAVIRGHEESAKLLIKRGTDVNVEGGRFGSVLQAASMRCSKKFMVFLMRKGANVNRRGGRYHTALQAAAAAGRRKVVLALLQHGAEVNYYGGRYGSALQAACVSGKLKSVRALIDHGADPSASGGFYGSALSAALIKNRTGIVEYLIHKAGVIASAIDRRPANHSQAVYDKADQLLSDVREADGLGDVNAPDPDSDDNEEDEQNSDPNSLEAESSSEDDSENIDSGNQNTSDTSASDGPISLSDKDPVRGDDNGEMDEQAAEVVSPLGWLQVECGYGGDLSGPGR</sequence>
<protein>
    <recommendedName>
        <fullName evidence="5">GPI inositol-deacylase winged helix domain-containing protein</fullName>
    </recommendedName>
</protein>
<dbReference type="EMBL" id="CAJPDS010000130">
    <property type="protein sequence ID" value="CAF9939382.1"/>
    <property type="molecule type" value="Genomic_DNA"/>
</dbReference>
<feature type="repeat" description="ANK" evidence="3">
    <location>
        <begin position="409"/>
        <end position="441"/>
    </location>
</feature>
<comment type="caution">
    <text evidence="6">The sequence shown here is derived from an EMBL/GenBank/DDBJ whole genome shotgun (WGS) entry which is preliminary data.</text>
</comment>
<dbReference type="PANTHER" id="PTHR24198">
    <property type="entry name" value="ANKYRIN REPEAT AND PROTEIN KINASE DOMAIN-CONTAINING PROTEIN"/>
    <property type="match status" value="1"/>
</dbReference>